<dbReference type="SUPFAM" id="SSF48452">
    <property type="entry name" value="TPR-like"/>
    <property type="match status" value="2"/>
</dbReference>
<protein>
    <recommendedName>
        <fullName evidence="1">MalT-like TPR region domain-containing protein</fullName>
    </recommendedName>
</protein>
<dbReference type="Gene3D" id="1.25.40.10">
    <property type="entry name" value="Tetratricopeptide repeat domain"/>
    <property type="match status" value="2"/>
</dbReference>
<evidence type="ECO:0000259" key="1">
    <source>
        <dbReference type="Pfam" id="PF17874"/>
    </source>
</evidence>
<comment type="caution">
    <text evidence="2">The sequence shown here is derived from an EMBL/GenBank/DDBJ whole genome shotgun (WGS) entry which is preliminary data.</text>
</comment>
<feature type="domain" description="MalT-like TPR region" evidence="1">
    <location>
        <begin position="53"/>
        <end position="309"/>
    </location>
</feature>
<dbReference type="Pfam" id="PF17874">
    <property type="entry name" value="TPR_MalT"/>
    <property type="match status" value="1"/>
</dbReference>
<dbReference type="EMBL" id="JABFXE010000189">
    <property type="protein sequence ID" value="NUQ87701.1"/>
    <property type="molecule type" value="Genomic_DNA"/>
</dbReference>
<feature type="non-terminal residue" evidence="2">
    <location>
        <position position="1"/>
    </location>
</feature>
<accession>A0A850C574</accession>
<dbReference type="InterPro" id="IPR011990">
    <property type="entry name" value="TPR-like_helical_dom_sf"/>
</dbReference>
<organism evidence="2 3">
    <name type="scientific">Glycomyces artemisiae</name>
    <dbReference type="NCBI Taxonomy" id="1076443"/>
    <lineage>
        <taxon>Bacteria</taxon>
        <taxon>Bacillati</taxon>
        <taxon>Actinomycetota</taxon>
        <taxon>Actinomycetes</taxon>
        <taxon>Glycomycetales</taxon>
        <taxon>Glycomycetaceae</taxon>
        <taxon>Glycomyces</taxon>
    </lineage>
</organism>
<dbReference type="Proteomes" id="UP000574690">
    <property type="component" value="Unassembled WGS sequence"/>
</dbReference>
<name>A0A850C574_9ACTN</name>
<evidence type="ECO:0000313" key="2">
    <source>
        <dbReference type="EMBL" id="NUQ87701.1"/>
    </source>
</evidence>
<evidence type="ECO:0000313" key="3">
    <source>
        <dbReference type="Proteomes" id="UP000574690"/>
    </source>
</evidence>
<sequence>GGAAAAMALGCGLMRSNRHAEAIGHLRDAASFARQADWAAGAASAEGNLSVACYHRGRMREGLEHAYAALHAFREIGETRAESTNLNMLGLFHSLMGELATGVDYLEQALKLTTAAGNGPISVILLGHLAEIEGFRGRLDVANARLEEAVALLGATASIDRTSDLPGVRARLLLAEGRTGEARELASQVVADRTDEADHRIRAAGIVTLAAACDAEGDSAEAVALYDRVLAMTEHDATVFHRVEAMAGRAFAMLRNGDPGAAEAAGEALRTARDAGYRFLEGRALNVLAAVDLEAGRPVAAAARAREALLIHRETGHGPGEAVSLGILADCESAGGDAA</sequence>
<gene>
    <name evidence="2" type="ORF">HOQ43_04465</name>
</gene>
<dbReference type="AlphaFoldDB" id="A0A850C574"/>
<reference evidence="2 3" key="1">
    <citation type="submission" date="2020-05" db="EMBL/GenBank/DDBJ databases">
        <title>DNA-SIP metagenomic assembled genomes.</title>
        <authorList>
            <person name="Yu J."/>
        </authorList>
    </citation>
    <scope>NUCLEOTIDE SEQUENCE [LARGE SCALE GENOMIC DNA]</scope>
    <source>
        <strain evidence="2">Bin5.27</strain>
    </source>
</reference>
<dbReference type="InterPro" id="IPR041617">
    <property type="entry name" value="TPR_MalT"/>
</dbReference>
<proteinExistence type="predicted"/>